<dbReference type="SUPFAM" id="SSF46785">
    <property type="entry name" value="Winged helix' DNA-binding domain"/>
    <property type="match status" value="1"/>
</dbReference>
<dbReference type="GO" id="GO:0003677">
    <property type="term" value="F:DNA binding"/>
    <property type="evidence" value="ECO:0007669"/>
    <property type="project" value="UniProtKB-KW"/>
</dbReference>
<keyword evidence="4" id="KW-0804">Transcription</keyword>
<reference evidence="6 7" key="1">
    <citation type="submission" date="2018-07" db="EMBL/GenBank/DDBJ databases">
        <title>Genomic Encyclopedia of Type Strains, Phase III (KMG-III): the genomes of soil and plant-associated and newly described type strains.</title>
        <authorList>
            <person name="Whitman W."/>
        </authorList>
    </citation>
    <scope>NUCLEOTIDE SEQUENCE [LARGE SCALE GENOMIC DNA]</scope>
    <source>
        <strain evidence="6 7">CECT 7506</strain>
    </source>
</reference>
<comment type="caution">
    <text evidence="6">The sequence shown here is derived from an EMBL/GenBank/DDBJ whole genome shotgun (WGS) entry which is preliminary data.</text>
</comment>
<dbReference type="CDD" id="cd05466">
    <property type="entry name" value="PBP2_LTTR_substrate"/>
    <property type="match status" value="1"/>
</dbReference>
<dbReference type="InterPro" id="IPR036388">
    <property type="entry name" value="WH-like_DNA-bd_sf"/>
</dbReference>
<dbReference type="AlphaFoldDB" id="A0A368WD02"/>
<dbReference type="Gene3D" id="3.40.190.290">
    <property type="match status" value="1"/>
</dbReference>
<dbReference type="PROSITE" id="PS50931">
    <property type="entry name" value="HTH_LYSR"/>
    <property type="match status" value="1"/>
</dbReference>
<evidence type="ECO:0000256" key="1">
    <source>
        <dbReference type="ARBA" id="ARBA00009437"/>
    </source>
</evidence>
<dbReference type="InterPro" id="IPR000847">
    <property type="entry name" value="LysR_HTH_N"/>
</dbReference>
<dbReference type="Pfam" id="PF00126">
    <property type="entry name" value="HTH_1"/>
    <property type="match status" value="1"/>
</dbReference>
<evidence type="ECO:0000259" key="5">
    <source>
        <dbReference type="PROSITE" id="PS50931"/>
    </source>
</evidence>
<dbReference type="PANTHER" id="PTHR30419:SF8">
    <property type="entry name" value="NITROGEN ASSIMILATION TRANSCRIPTIONAL ACTIVATOR-RELATED"/>
    <property type="match status" value="1"/>
</dbReference>
<keyword evidence="2" id="KW-0805">Transcription regulation</keyword>
<evidence type="ECO:0000313" key="7">
    <source>
        <dbReference type="Proteomes" id="UP000252415"/>
    </source>
</evidence>
<dbReference type="RefSeq" id="WP_114378246.1">
    <property type="nucleotide sequence ID" value="NZ_QPJD01000001.1"/>
</dbReference>
<dbReference type="InterPro" id="IPR036390">
    <property type="entry name" value="WH_DNA-bd_sf"/>
</dbReference>
<accession>A0A368WD02</accession>
<name>A0A368WD02_9BACL</name>
<dbReference type="PANTHER" id="PTHR30419">
    <property type="entry name" value="HTH-TYPE TRANSCRIPTIONAL REGULATOR YBHD"/>
    <property type="match status" value="1"/>
</dbReference>
<dbReference type="Proteomes" id="UP000252415">
    <property type="component" value="Unassembled WGS sequence"/>
</dbReference>
<dbReference type="Pfam" id="PF03466">
    <property type="entry name" value="LysR_substrate"/>
    <property type="match status" value="1"/>
</dbReference>
<evidence type="ECO:0000256" key="3">
    <source>
        <dbReference type="ARBA" id="ARBA00023125"/>
    </source>
</evidence>
<protein>
    <submittedName>
        <fullName evidence="6">DNA-binding transcriptional LysR family regulator</fullName>
    </submittedName>
</protein>
<evidence type="ECO:0000256" key="4">
    <source>
        <dbReference type="ARBA" id="ARBA00023163"/>
    </source>
</evidence>
<evidence type="ECO:0000256" key="2">
    <source>
        <dbReference type="ARBA" id="ARBA00023015"/>
    </source>
</evidence>
<proteinExistence type="inferred from homology"/>
<dbReference type="Gene3D" id="1.10.10.10">
    <property type="entry name" value="Winged helix-like DNA-binding domain superfamily/Winged helix DNA-binding domain"/>
    <property type="match status" value="1"/>
</dbReference>
<dbReference type="InterPro" id="IPR005119">
    <property type="entry name" value="LysR_subst-bd"/>
</dbReference>
<dbReference type="OrthoDB" id="9803735at2"/>
<organism evidence="6 7">
    <name type="scientific">Paenibacillus prosopidis</name>
    <dbReference type="NCBI Taxonomy" id="630520"/>
    <lineage>
        <taxon>Bacteria</taxon>
        <taxon>Bacillati</taxon>
        <taxon>Bacillota</taxon>
        <taxon>Bacilli</taxon>
        <taxon>Bacillales</taxon>
        <taxon>Paenibacillaceae</taxon>
        <taxon>Paenibacillus</taxon>
    </lineage>
</organism>
<dbReference type="SUPFAM" id="SSF53850">
    <property type="entry name" value="Periplasmic binding protein-like II"/>
    <property type="match status" value="1"/>
</dbReference>
<keyword evidence="3 6" id="KW-0238">DNA-binding</keyword>
<dbReference type="GO" id="GO:0003700">
    <property type="term" value="F:DNA-binding transcription factor activity"/>
    <property type="evidence" value="ECO:0007669"/>
    <property type="project" value="InterPro"/>
</dbReference>
<evidence type="ECO:0000313" key="6">
    <source>
        <dbReference type="EMBL" id="RCW52017.1"/>
    </source>
</evidence>
<dbReference type="FunFam" id="1.10.10.10:FF:000001">
    <property type="entry name" value="LysR family transcriptional regulator"/>
    <property type="match status" value="1"/>
</dbReference>
<feature type="domain" description="HTH lysR-type" evidence="5">
    <location>
        <begin position="1"/>
        <end position="58"/>
    </location>
</feature>
<dbReference type="EMBL" id="QPJD01000001">
    <property type="protein sequence ID" value="RCW52017.1"/>
    <property type="molecule type" value="Genomic_DNA"/>
</dbReference>
<comment type="similarity">
    <text evidence="1">Belongs to the LysR transcriptional regulatory family.</text>
</comment>
<dbReference type="PRINTS" id="PR00039">
    <property type="entry name" value="HTHLYSR"/>
</dbReference>
<dbReference type="GO" id="GO:0005829">
    <property type="term" value="C:cytosol"/>
    <property type="evidence" value="ECO:0007669"/>
    <property type="project" value="TreeGrafter"/>
</dbReference>
<dbReference type="InterPro" id="IPR050950">
    <property type="entry name" value="HTH-type_LysR_regulators"/>
</dbReference>
<gene>
    <name evidence="6" type="ORF">DFP97_101363</name>
</gene>
<sequence>MELRQLEYFIQICKSGSFTKAKEELGVTQPTLSQQIRVLEDEYNIQLFDRVSRGVEVTEAGKILLNKGNAIMDLLEVARNEIYGRNNKSRETISIGCCPAELEYLAPYFMRFHQKYPNILLKIIDAEDTENKVLEQSVDIGITAYPISDASVISNHLYRQEMALLIHSEHPLADKSSIPFRSLKQMKSIMFREQNKSLIEMYCLSCGFTLKSIIETSSTSVLIHWVRRRLGAALIPTSLLESLRGDDSLRIVKLEGHIPCWDISLVYLNSVTMRSSARIFIQEMDSYVREVEVNLSCSGN</sequence>
<keyword evidence="7" id="KW-1185">Reference proteome</keyword>